<dbReference type="InterPro" id="IPR009057">
    <property type="entry name" value="Homeodomain-like_sf"/>
</dbReference>
<dbReference type="SUPFAM" id="SSF46689">
    <property type="entry name" value="Homeodomain-like"/>
    <property type="match status" value="1"/>
</dbReference>
<feature type="compositionally biased region" description="Pro residues" evidence="15">
    <location>
        <begin position="533"/>
        <end position="546"/>
    </location>
</feature>
<evidence type="ECO:0000256" key="13">
    <source>
        <dbReference type="RuleBase" id="RU361129"/>
    </source>
</evidence>
<dbReference type="PROSITE" id="PS00027">
    <property type="entry name" value="HOMEOBOX_1"/>
    <property type="match status" value="1"/>
</dbReference>
<dbReference type="InterPro" id="IPR010982">
    <property type="entry name" value="Lambda_DNA-bd_dom_sf"/>
</dbReference>
<dbReference type="InterPro" id="IPR001356">
    <property type="entry name" value="HD"/>
</dbReference>
<dbReference type="GO" id="GO:0000977">
    <property type="term" value="F:RNA polymerase II transcription regulatory region sequence-specific DNA binding"/>
    <property type="evidence" value="ECO:0007669"/>
    <property type="project" value="TreeGrafter"/>
</dbReference>
<feature type="compositionally biased region" description="Basic and acidic residues" evidence="15">
    <location>
        <begin position="127"/>
        <end position="149"/>
    </location>
</feature>
<feature type="domain" description="CUT" evidence="17">
    <location>
        <begin position="560"/>
        <end position="647"/>
    </location>
</feature>
<keyword evidence="4" id="KW-0677">Repeat</keyword>
<keyword evidence="7 11" id="KW-0238">DNA-binding</keyword>
<feature type="DNA-binding region" description="Homeobox" evidence="11">
    <location>
        <begin position="1011"/>
        <end position="1070"/>
    </location>
</feature>
<keyword evidence="9 13" id="KW-0804">Transcription</keyword>
<proteinExistence type="inferred from homology"/>
<evidence type="ECO:0000256" key="3">
    <source>
        <dbReference type="ARBA" id="ARBA00022553"/>
    </source>
</evidence>
<feature type="region of interest" description="Disordered" evidence="15">
    <location>
        <begin position="677"/>
        <end position="704"/>
    </location>
</feature>
<evidence type="ECO:0000256" key="8">
    <source>
        <dbReference type="ARBA" id="ARBA00023155"/>
    </source>
</evidence>
<sequence>MAANVGSMFQYWKRFDLRRLQKELNSIASELSARQEESEHSHKHLIELRREFKKNVPEEIREMVAPVLKSFQAEVVALSKRSQEAEAAFLSVYKQLIEAPDPVPAFEVARSLDDRLQPPSFDSSGQPRRDVPTSWKRHPELLSPKEQKEGPTPAGPTPTEGTRLPGGAGKALLTETLLQRNEAEKQKGLQEVQVTLAARLGEAEEKIKVLHSALKATQTELLELRRKYDEEAASKADEVGLIMTNLEKANQRAEAAQREVESLREQLASVNSSIRLACCSPQAPSGEKVGFTLCSGPRLEAALASKDREILRLLKDAQHLRNSLQELEEASASQIADLERQLTAKSEAIEKLEEKLQAQSDYEEIKTELSILKAMKLASSTCGLPQPCFLSPQGMTKAEDSLLMAKEAFFPSQKFLLEKPSLLTSPEEDPSEDDSIKDSLVAEPPYPSPQQLPPPPGPEDPLSPSPGQPLLGPGLGPDGPRTFSLSPFPSLASGERLAGDTLLPKHMMPPAAFKGEAGGLLVFPPAFYSTKPPVGPATPAPGPEPSGAPEQADGVGGSTVAAGAEEEQLDTAEIAFQVKEQLLKHNIGQRVFGHYVLGLSQGSVSEILARPKPWRKLTVKGKEPFIKMKQFLSDEQNVLALRTIQVRQRGSITPRIRTPETGSDDAIKSILEQAKKEIESQRGGEPKNSAAPPSVANGAASASTSEDAIKNILEQARREMQAQQQALLEMEAAPRGRSVDTLELTRQVKEKLAKNGICQRIFGEKVLGLSQGSVSDMLSRPKPWSKLTQKGREPFIRMQLWLSDQLGQAGGQQPSASQASPMEPQASPSPPPSPLEPEKNSQEPLSLSLESSKENQQPEARAGSGLGAKMCSGSQATAGIQEIVAMSPELDTYSITKRVKEVLTDNNLGQRLFGESILGLTQGSVSDLLSRPKPWHKLSLKGREPFVRMQLWLSDPHNVEKLRDMKKLEKKAYLKRRYGLISTGSDSESPAARSECPSPGLQPQDLSLLQIKKPRVVLAPEEKEALRKAYQLEPYPSQQTIELLSFQLNLKTNTVINWFHNYRSRMRREMLVEGTQDEPDLDPSVGPGVLPPGHSHPDPTPQSPDSETEDQKPAVKELELREGCEAGGTTLAAPDRAHVQIKQEQAEDGAEEEGGSPPRDLGGPDRAQGPPKEEQPGPPGAEELPEVAVGPLPGRATSDCPSLHPAQESEARERLHSDPLSFKSASESSRCSLEVTLNSPSAASSPGLLMSVSPVPSSSAPISPSLPGAPPAKVPSASPTADTAGALHPSAKVNPNLQRRHEKMANLNSIIYRLERAANREEALEWEF</sequence>
<dbReference type="CTD" id="23316"/>
<dbReference type="Gene3D" id="1.10.260.40">
    <property type="entry name" value="lambda repressor-like DNA-binding domains"/>
    <property type="match status" value="3"/>
</dbReference>
<evidence type="ECO:0000256" key="6">
    <source>
        <dbReference type="ARBA" id="ARBA00023054"/>
    </source>
</evidence>
<name>A0A6P6EVA2_OCTDE</name>
<evidence type="ECO:0000256" key="10">
    <source>
        <dbReference type="ARBA" id="ARBA00023242"/>
    </source>
</evidence>
<feature type="region of interest" description="Disordered" evidence="15">
    <location>
        <begin position="115"/>
        <end position="168"/>
    </location>
</feature>
<comment type="subcellular location">
    <subcellularLocation>
        <location evidence="1 11 12">Nucleus</location>
    </subcellularLocation>
</comment>
<feature type="compositionally biased region" description="Low complexity" evidence="15">
    <location>
        <begin position="806"/>
        <end position="826"/>
    </location>
</feature>
<feature type="compositionally biased region" description="Pro residues" evidence="15">
    <location>
        <begin position="444"/>
        <end position="467"/>
    </location>
</feature>
<dbReference type="Pfam" id="PF02376">
    <property type="entry name" value="CUT"/>
    <property type="match status" value="3"/>
</dbReference>
<evidence type="ECO:0000313" key="19">
    <source>
        <dbReference type="RefSeq" id="XP_023576201.1"/>
    </source>
</evidence>
<organism evidence="18 19">
    <name type="scientific">Octodon degus</name>
    <name type="common">Degu</name>
    <name type="synonym">Sciurus degus</name>
    <dbReference type="NCBI Taxonomy" id="10160"/>
    <lineage>
        <taxon>Eukaryota</taxon>
        <taxon>Metazoa</taxon>
        <taxon>Chordata</taxon>
        <taxon>Craniata</taxon>
        <taxon>Vertebrata</taxon>
        <taxon>Euteleostomi</taxon>
        <taxon>Mammalia</taxon>
        <taxon>Eutheria</taxon>
        <taxon>Euarchontoglires</taxon>
        <taxon>Glires</taxon>
        <taxon>Rodentia</taxon>
        <taxon>Hystricomorpha</taxon>
        <taxon>Octodontidae</taxon>
        <taxon>Octodon</taxon>
    </lineage>
</organism>
<dbReference type="FunCoup" id="A0A6P6EVA2">
    <property type="interactions" value="1005"/>
</dbReference>
<accession>A0A6P6EVA2</accession>
<reference evidence="19" key="1">
    <citation type="submission" date="2025-08" db="UniProtKB">
        <authorList>
            <consortium name="RefSeq"/>
        </authorList>
    </citation>
    <scope>IDENTIFICATION</scope>
</reference>
<evidence type="ECO:0000256" key="12">
    <source>
        <dbReference type="RuleBase" id="RU000682"/>
    </source>
</evidence>
<dbReference type="Pfam" id="PF25398">
    <property type="entry name" value="CUX1_N"/>
    <property type="match status" value="1"/>
</dbReference>
<dbReference type="GeneID" id="101580368"/>
<evidence type="ECO:0000256" key="4">
    <source>
        <dbReference type="ARBA" id="ARBA00022737"/>
    </source>
</evidence>
<dbReference type="GO" id="GO:0000981">
    <property type="term" value="F:DNA-binding transcription factor activity, RNA polymerase II-specific"/>
    <property type="evidence" value="ECO:0007669"/>
    <property type="project" value="InterPro"/>
</dbReference>
<feature type="domain" description="Homeobox" evidence="16">
    <location>
        <begin position="1009"/>
        <end position="1069"/>
    </location>
</feature>
<feature type="region of interest" description="Disordered" evidence="15">
    <location>
        <begin position="1142"/>
        <end position="1299"/>
    </location>
</feature>
<evidence type="ECO:0000256" key="15">
    <source>
        <dbReference type="SAM" id="MobiDB-lite"/>
    </source>
</evidence>
<dbReference type="CDD" id="cd00086">
    <property type="entry name" value="homeodomain"/>
    <property type="match status" value="1"/>
</dbReference>
<dbReference type="FunFam" id="1.10.260.40:FF:000010">
    <property type="entry name" value="Cut-like homeobox 1a"/>
    <property type="match status" value="1"/>
</dbReference>
<dbReference type="SUPFAM" id="SSF47413">
    <property type="entry name" value="lambda repressor-like DNA-binding domains"/>
    <property type="match status" value="3"/>
</dbReference>
<feature type="region of interest" description="Disordered" evidence="15">
    <location>
        <begin position="533"/>
        <end position="561"/>
    </location>
</feature>
<comment type="similarity">
    <text evidence="2 13">Belongs to the CUT homeobox family.</text>
</comment>
<gene>
    <name evidence="19" type="primary">Cux2</name>
</gene>
<keyword evidence="6 14" id="KW-0175">Coiled coil</keyword>
<feature type="compositionally biased region" description="Acidic residues" evidence="15">
    <location>
        <begin position="426"/>
        <end position="435"/>
    </location>
</feature>
<evidence type="ECO:0000256" key="14">
    <source>
        <dbReference type="SAM" id="Coils"/>
    </source>
</evidence>
<dbReference type="PANTHER" id="PTHR14043:SF5">
    <property type="entry name" value="HOMEOBOX PROTEIN CUT-LIKE 2"/>
    <property type="match status" value="1"/>
</dbReference>
<feature type="region of interest" description="Disordered" evidence="15">
    <location>
        <begin position="983"/>
        <end position="1004"/>
    </location>
</feature>
<keyword evidence="3" id="KW-0597">Phosphoprotein</keyword>
<dbReference type="SMART" id="SM01109">
    <property type="entry name" value="CUT"/>
    <property type="match status" value="3"/>
</dbReference>
<feature type="compositionally biased region" description="Basic and acidic residues" evidence="15">
    <location>
        <begin position="1207"/>
        <end position="1217"/>
    </location>
</feature>
<evidence type="ECO:0000256" key="7">
    <source>
        <dbReference type="ARBA" id="ARBA00023125"/>
    </source>
</evidence>
<dbReference type="InParanoid" id="A0A6P6EVA2"/>
<feature type="region of interest" description="Disordered" evidence="15">
    <location>
        <begin position="1074"/>
        <end position="1114"/>
    </location>
</feature>
<keyword evidence="10 11" id="KW-0539">Nucleus</keyword>
<evidence type="ECO:0000256" key="11">
    <source>
        <dbReference type="PROSITE-ProRule" id="PRU00108"/>
    </source>
</evidence>
<dbReference type="InterPro" id="IPR003350">
    <property type="entry name" value="CUT_dom"/>
</dbReference>
<evidence type="ECO:0000259" key="17">
    <source>
        <dbReference type="PROSITE" id="PS51042"/>
    </source>
</evidence>
<dbReference type="OrthoDB" id="10257567at2759"/>
<dbReference type="InterPro" id="IPR057476">
    <property type="entry name" value="Cux_N"/>
</dbReference>
<dbReference type="InterPro" id="IPR017970">
    <property type="entry name" value="Homeobox_CS"/>
</dbReference>
<dbReference type="Proteomes" id="UP000515203">
    <property type="component" value="Unplaced"/>
</dbReference>
<feature type="region of interest" description="Disordered" evidence="15">
    <location>
        <begin position="806"/>
        <end position="868"/>
    </location>
</feature>
<dbReference type="GO" id="GO:0005634">
    <property type="term" value="C:nucleus"/>
    <property type="evidence" value="ECO:0007669"/>
    <property type="project" value="UniProtKB-SubCell"/>
</dbReference>
<dbReference type="PROSITE" id="PS51042">
    <property type="entry name" value="CUT"/>
    <property type="match status" value="3"/>
</dbReference>
<feature type="domain" description="CUT" evidence="17">
    <location>
        <begin position="730"/>
        <end position="817"/>
    </location>
</feature>
<evidence type="ECO:0000256" key="2">
    <source>
        <dbReference type="ARBA" id="ARBA00008190"/>
    </source>
</evidence>
<dbReference type="Pfam" id="PF00046">
    <property type="entry name" value="Homeodomain"/>
    <property type="match status" value="1"/>
</dbReference>
<keyword evidence="5 13" id="KW-0805">Transcription regulation</keyword>
<dbReference type="SMART" id="SM00389">
    <property type="entry name" value="HOX"/>
    <property type="match status" value="1"/>
</dbReference>
<feature type="compositionally biased region" description="Low complexity" evidence="15">
    <location>
        <begin position="1244"/>
        <end position="1266"/>
    </location>
</feature>
<dbReference type="RefSeq" id="XP_023576201.1">
    <property type="nucleotide sequence ID" value="XM_023720433.1"/>
</dbReference>
<dbReference type="Gene3D" id="1.10.10.60">
    <property type="entry name" value="Homeodomain-like"/>
    <property type="match status" value="1"/>
</dbReference>
<keyword evidence="8 11" id="KW-0371">Homeobox</keyword>
<dbReference type="FunFam" id="1.10.10.60:FF:000116">
    <property type="entry name" value="Cut-like homeobox 2b"/>
    <property type="match status" value="1"/>
</dbReference>
<keyword evidence="18" id="KW-1185">Reference proteome</keyword>
<feature type="coiled-coil region" evidence="14">
    <location>
        <begin position="706"/>
        <end position="733"/>
    </location>
</feature>
<feature type="compositionally biased region" description="Polar residues" evidence="15">
    <location>
        <begin position="1223"/>
        <end position="1243"/>
    </location>
</feature>
<feature type="coiled-coil region" evidence="14">
    <location>
        <begin position="310"/>
        <end position="355"/>
    </location>
</feature>
<evidence type="ECO:0000256" key="9">
    <source>
        <dbReference type="ARBA" id="ARBA00023163"/>
    </source>
</evidence>
<feature type="compositionally biased region" description="Low complexity" evidence="15">
    <location>
        <begin position="842"/>
        <end position="857"/>
    </location>
</feature>
<evidence type="ECO:0000256" key="1">
    <source>
        <dbReference type="ARBA" id="ARBA00004123"/>
    </source>
</evidence>
<dbReference type="PROSITE" id="PS50071">
    <property type="entry name" value="HOMEOBOX_2"/>
    <property type="match status" value="1"/>
</dbReference>
<evidence type="ECO:0000313" key="18">
    <source>
        <dbReference type="Proteomes" id="UP000515203"/>
    </source>
</evidence>
<evidence type="ECO:0000259" key="16">
    <source>
        <dbReference type="PROSITE" id="PS50071"/>
    </source>
</evidence>
<dbReference type="FunFam" id="1.10.260.40:FF:000004">
    <property type="entry name" value="Cut-like homeobox 1a"/>
    <property type="match status" value="2"/>
</dbReference>
<evidence type="ECO:0000256" key="5">
    <source>
        <dbReference type="ARBA" id="ARBA00023015"/>
    </source>
</evidence>
<feature type="coiled-coil region" evidence="14">
    <location>
        <begin position="200"/>
        <end position="273"/>
    </location>
</feature>
<dbReference type="PANTHER" id="PTHR14043">
    <property type="entry name" value="CCAAT DISPLACEMENT PROTEIN-RELATED"/>
    <property type="match status" value="1"/>
</dbReference>
<feature type="domain" description="CUT" evidence="17">
    <location>
        <begin position="881"/>
        <end position="968"/>
    </location>
</feature>
<feature type="region of interest" description="Disordered" evidence="15">
    <location>
        <begin position="423"/>
        <end position="490"/>
    </location>
</feature>
<protein>
    <recommendedName>
        <fullName evidence="13">Homeobox protein cut-like</fullName>
    </recommendedName>
</protein>